<keyword evidence="2" id="KW-1185">Reference proteome</keyword>
<organism evidence="1 2">
    <name type="scientific">Racocetra persica</name>
    <dbReference type="NCBI Taxonomy" id="160502"/>
    <lineage>
        <taxon>Eukaryota</taxon>
        <taxon>Fungi</taxon>
        <taxon>Fungi incertae sedis</taxon>
        <taxon>Mucoromycota</taxon>
        <taxon>Glomeromycotina</taxon>
        <taxon>Glomeromycetes</taxon>
        <taxon>Diversisporales</taxon>
        <taxon>Gigasporaceae</taxon>
        <taxon>Racocetra</taxon>
    </lineage>
</organism>
<evidence type="ECO:0000313" key="1">
    <source>
        <dbReference type="EMBL" id="CAG8796625.1"/>
    </source>
</evidence>
<reference evidence="1" key="1">
    <citation type="submission" date="2021-06" db="EMBL/GenBank/DDBJ databases">
        <authorList>
            <person name="Kallberg Y."/>
            <person name="Tangrot J."/>
            <person name="Rosling A."/>
        </authorList>
    </citation>
    <scope>NUCLEOTIDE SEQUENCE</scope>
    <source>
        <strain evidence="1">MA461A</strain>
    </source>
</reference>
<feature type="non-terminal residue" evidence="1">
    <location>
        <position position="1"/>
    </location>
</feature>
<proteinExistence type="predicted"/>
<accession>A0ACA9RLF2</accession>
<gene>
    <name evidence="1" type="ORF">RPERSI_LOCUS20196</name>
</gene>
<dbReference type="Proteomes" id="UP000789920">
    <property type="component" value="Unassembled WGS sequence"/>
</dbReference>
<sequence>NPLDNGIWTLNDTNVIKKQHNLLFQSDRLKARILYRHVKKFIFRIPGFHLETTLVFLEPSHRDESN</sequence>
<dbReference type="EMBL" id="CAJVQC010056594">
    <property type="protein sequence ID" value="CAG8796625.1"/>
    <property type="molecule type" value="Genomic_DNA"/>
</dbReference>
<feature type="non-terminal residue" evidence="1">
    <location>
        <position position="66"/>
    </location>
</feature>
<protein>
    <submittedName>
        <fullName evidence="1">11681_t:CDS:1</fullName>
    </submittedName>
</protein>
<name>A0ACA9RLF2_9GLOM</name>
<evidence type="ECO:0000313" key="2">
    <source>
        <dbReference type="Proteomes" id="UP000789920"/>
    </source>
</evidence>
<comment type="caution">
    <text evidence="1">The sequence shown here is derived from an EMBL/GenBank/DDBJ whole genome shotgun (WGS) entry which is preliminary data.</text>
</comment>